<dbReference type="InterPro" id="IPR013656">
    <property type="entry name" value="PAS_4"/>
</dbReference>
<dbReference type="PROSITE" id="PS50109">
    <property type="entry name" value="HIS_KIN"/>
    <property type="match status" value="1"/>
</dbReference>
<sequence>MEHSNSGKNREYFIRRYVERLLVDESVGMLLLDNQFRVIEASPGVCEALGGDRERLIGVRLDEWCARMAEPPPIGRTLLEGEALRNRSFVWRSEGRVRNWLLDGDVLRDGDEAVGVYVTFRDVTYSTALEEQIRRADRLKMIGEVAAGTAHEIRNPLTAIKGFIQLLHKSLTDRKMNRELDYIGIVMSELERVTSLVSEFLLLSKPKEVALVPVHLGELFREMLPMLRNEATMHGILLRYEPRADLPPVFADKELLKQVFLNLGKNAIEAMEQRGTLTIRERRGFGAGPEVLVDVCDTGPGIPQESLERVFDPFFTTKEQGTGLGLSICQRIMHELGGSIGVTSGNGGTVFTVAIPAAGKRGEGIAEDGGALSPDDV</sequence>
<dbReference type="Gene3D" id="3.30.565.10">
    <property type="entry name" value="Histidine kinase-like ATPase, C-terminal domain"/>
    <property type="match status" value="1"/>
</dbReference>
<keyword evidence="11" id="KW-1185">Reference proteome</keyword>
<dbReference type="PANTHER" id="PTHR43065:SF10">
    <property type="entry name" value="PEROXIDE STRESS-ACTIVATED HISTIDINE KINASE MAK3"/>
    <property type="match status" value="1"/>
</dbReference>
<evidence type="ECO:0000313" key="10">
    <source>
        <dbReference type="EMBL" id="MBB6735858.1"/>
    </source>
</evidence>
<reference evidence="10 11" key="1">
    <citation type="submission" date="2020-08" db="EMBL/GenBank/DDBJ databases">
        <title>Cohnella phylogeny.</title>
        <authorList>
            <person name="Dunlap C."/>
        </authorList>
    </citation>
    <scope>NUCLEOTIDE SEQUENCE [LARGE SCALE GENOMIC DNA]</scope>
    <source>
        <strain evidence="10 11">CBP 2801</strain>
    </source>
</reference>
<keyword evidence="5" id="KW-0547">Nucleotide-binding</keyword>
<dbReference type="EC" id="2.7.13.3" evidence="2"/>
<keyword evidence="4" id="KW-0808">Transferase</keyword>
<dbReference type="GO" id="GO:0000155">
    <property type="term" value="F:phosphorelay sensor kinase activity"/>
    <property type="evidence" value="ECO:0007669"/>
    <property type="project" value="InterPro"/>
</dbReference>
<accession>A0A7X0SXR6</accession>
<evidence type="ECO:0000256" key="1">
    <source>
        <dbReference type="ARBA" id="ARBA00000085"/>
    </source>
</evidence>
<dbReference type="InterPro" id="IPR000014">
    <property type="entry name" value="PAS"/>
</dbReference>
<dbReference type="RefSeq" id="WP_185133508.1">
    <property type="nucleotide sequence ID" value="NZ_JACJVO010000057.1"/>
</dbReference>
<dbReference type="GO" id="GO:0005524">
    <property type="term" value="F:ATP binding"/>
    <property type="evidence" value="ECO:0007669"/>
    <property type="project" value="UniProtKB-KW"/>
</dbReference>
<dbReference type="SMART" id="SM00387">
    <property type="entry name" value="HATPase_c"/>
    <property type="match status" value="1"/>
</dbReference>
<evidence type="ECO:0000256" key="2">
    <source>
        <dbReference type="ARBA" id="ARBA00012438"/>
    </source>
</evidence>
<gene>
    <name evidence="10" type="ORF">H7C18_33605</name>
</gene>
<keyword evidence="8" id="KW-0902">Two-component regulatory system</keyword>
<comment type="caution">
    <text evidence="10">The sequence shown here is derived from an EMBL/GenBank/DDBJ whole genome shotgun (WGS) entry which is preliminary data.</text>
</comment>
<evidence type="ECO:0000313" key="11">
    <source>
        <dbReference type="Proteomes" id="UP000564644"/>
    </source>
</evidence>
<keyword evidence="3" id="KW-0597">Phosphoprotein</keyword>
<dbReference type="InterPro" id="IPR035965">
    <property type="entry name" value="PAS-like_dom_sf"/>
</dbReference>
<name>A0A7X0SXR6_9BACL</name>
<keyword evidence="7" id="KW-0067">ATP-binding</keyword>
<evidence type="ECO:0000256" key="8">
    <source>
        <dbReference type="ARBA" id="ARBA00023012"/>
    </source>
</evidence>
<evidence type="ECO:0000256" key="3">
    <source>
        <dbReference type="ARBA" id="ARBA00022553"/>
    </source>
</evidence>
<evidence type="ECO:0000256" key="7">
    <source>
        <dbReference type="ARBA" id="ARBA00022840"/>
    </source>
</evidence>
<evidence type="ECO:0000256" key="4">
    <source>
        <dbReference type="ARBA" id="ARBA00022679"/>
    </source>
</evidence>
<dbReference type="InterPro" id="IPR003661">
    <property type="entry name" value="HisK_dim/P_dom"/>
</dbReference>
<dbReference type="PANTHER" id="PTHR43065">
    <property type="entry name" value="SENSOR HISTIDINE KINASE"/>
    <property type="match status" value="1"/>
</dbReference>
<dbReference type="Gene3D" id="3.30.450.20">
    <property type="entry name" value="PAS domain"/>
    <property type="match status" value="1"/>
</dbReference>
<dbReference type="Pfam" id="PF02518">
    <property type="entry name" value="HATPase_c"/>
    <property type="match status" value="1"/>
</dbReference>
<dbReference type="PRINTS" id="PR00344">
    <property type="entry name" value="BCTRLSENSOR"/>
</dbReference>
<evidence type="ECO:0000256" key="6">
    <source>
        <dbReference type="ARBA" id="ARBA00022777"/>
    </source>
</evidence>
<evidence type="ECO:0000256" key="5">
    <source>
        <dbReference type="ARBA" id="ARBA00022741"/>
    </source>
</evidence>
<keyword evidence="6" id="KW-0418">Kinase</keyword>
<dbReference type="Gene3D" id="1.10.287.130">
    <property type="match status" value="1"/>
</dbReference>
<dbReference type="InterPro" id="IPR005467">
    <property type="entry name" value="His_kinase_dom"/>
</dbReference>
<proteinExistence type="predicted"/>
<dbReference type="Pfam" id="PF00512">
    <property type="entry name" value="HisKA"/>
    <property type="match status" value="1"/>
</dbReference>
<dbReference type="SMART" id="SM00388">
    <property type="entry name" value="HisKA"/>
    <property type="match status" value="1"/>
</dbReference>
<dbReference type="InterPro" id="IPR004358">
    <property type="entry name" value="Sig_transdc_His_kin-like_C"/>
</dbReference>
<dbReference type="SUPFAM" id="SSF47384">
    <property type="entry name" value="Homodimeric domain of signal transducing histidine kinase"/>
    <property type="match status" value="1"/>
</dbReference>
<evidence type="ECO:0000259" key="9">
    <source>
        <dbReference type="PROSITE" id="PS50109"/>
    </source>
</evidence>
<dbReference type="SUPFAM" id="SSF55785">
    <property type="entry name" value="PYP-like sensor domain (PAS domain)"/>
    <property type="match status" value="1"/>
</dbReference>
<dbReference type="SUPFAM" id="SSF55874">
    <property type="entry name" value="ATPase domain of HSP90 chaperone/DNA topoisomerase II/histidine kinase"/>
    <property type="match status" value="1"/>
</dbReference>
<dbReference type="InterPro" id="IPR036890">
    <property type="entry name" value="HATPase_C_sf"/>
</dbReference>
<comment type="catalytic activity">
    <reaction evidence="1">
        <text>ATP + protein L-histidine = ADP + protein N-phospho-L-histidine.</text>
        <dbReference type="EC" id="2.7.13.3"/>
    </reaction>
</comment>
<dbReference type="EMBL" id="JACJVO010000057">
    <property type="protein sequence ID" value="MBB6735858.1"/>
    <property type="molecule type" value="Genomic_DNA"/>
</dbReference>
<dbReference type="InterPro" id="IPR036097">
    <property type="entry name" value="HisK_dim/P_sf"/>
</dbReference>
<dbReference type="Proteomes" id="UP000564644">
    <property type="component" value="Unassembled WGS sequence"/>
</dbReference>
<dbReference type="AlphaFoldDB" id="A0A7X0SXR6"/>
<feature type="domain" description="Histidine kinase" evidence="9">
    <location>
        <begin position="148"/>
        <end position="359"/>
    </location>
</feature>
<dbReference type="CDD" id="cd00082">
    <property type="entry name" value="HisKA"/>
    <property type="match status" value="1"/>
</dbReference>
<protein>
    <recommendedName>
        <fullName evidence="2">histidine kinase</fullName>
        <ecNumber evidence="2">2.7.13.3</ecNumber>
    </recommendedName>
</protein>
<dbReference type="NCBIfam" id="TIGR00229">
    <property type="entry name" value="sensory_box"/>
    <property type="match status" value="1"/>
</dbReference>
<organism evidence="10 11">
    <name type="scientific">Cohnella zeiphila</name>
    <dbReference type="NCBI Taxonomy" id="2761120"/>
    <lineage>
        <taxon>Bacteria</taxon>
        <taxon>Bacillati</taxon>
        <taxon>Bacillota</taxon>
        <taxon>Bacilli</taxon>
        <taxon>Bacillales</taxon>
        <taxon>Paenibacillaceae</taxon>
        <taxon>Cohnella</taxon>
    </lineage>
</organism>
<dbReference type="Pfam" id="PF08448">
    <property type="entry name" value="PAS_4"/>
    <property type="match status" value="1"/>
</dbReference>
<dbReference type="InterPro" id="IPR003594">
    <property type="entry name" value="HATPase_dom"/>
</dbReference>